<proteinExistence type="predicted"/>
<reference evidence="2 3" key="1">
    <citation type="submission" date="2023-04" db="EMBL/GenBank/DDBJ databases">
        <title>Streptomyces chengmaiensis sp. nov. isolated from the stem of mangrove plant in Hainan.</title>
        <authorList>
            <person name="Huang X."/>
            <person name="Zhou S."/>
            <person name="Chu X."/>
            <person name="Xie Y."/>
            <person name="Lin Y."/>
        </authorList>
    </citation>
    <scope>NUCLEOTIDE SEQUENCE [LARGE SCALE GENOMIC DNA]</scope>
    <source>
        <strain evidence="2 3">HNM0663</strain>
    </source>
</reference>
<evidence type="ECO:0000313" key="3">
    <source>
        <dbReference type="Proteomes" id="UP001223144"/>
    </source>
</evidence>
<organism evidence="2 3">
    <name type="scientific">Streptomyces chengmaiensis</name>
    <dbReference type="NCBI Taxonomy" id="3040919"/>
    <lineage>
        <taxon>Bacteria</taxon>
        <taxon>Bacillati</taxon>
        <taxon>Actinomycetota</taxon>
        <taxon>Actinomycetes</taxon>
        <taxon>Kitasatosporales</taxon>
        <taxon>Streptomycetaceae</taxon>
        <taxon>Streptomyces</taxon>
    </lineage>
</organism>
<accession>A0ABT6HYN6</accession>
<comment type="caution">
    <text evidence="2">The sequence shown here is derived from an EMBL/GenBank/DDBJ whole genome shotgun (WGS) entry which is preliminary data.</text>
</comment>
<evidence type="ECO:0000313" key="2">
    <source>
        <dbReference type="EMBL" id="MDH2393378.1"/>
    </source>
</evidence>
<name>A0ABT6HYN6_9ACTN</name>
<evidence type="ECO:0008006" key="4">
    <source>
        <dbReference type="Google" id="ProtNLM"/>
    </source>
</evidence>
<sequence>MGGGIVIEAGLAGAAALWVFRWVSRGAEAFADGVLGGAVDRLVRVVREKLGADPALDRLDSEAASGVEAPTERTRRRVADALQDAAEDDPDFARALTDALRAVTVADSCTAVGGDVNVTASGAGSVAAQVIHGDVTVGQTPRPPQPEPPQG</sequence>
<protein>
    <recommendedName>
        <fullName evidence="4">Chromosome partitioning protein</fullName>
    </recommendedName>
</protein>
<dbReference type="EMBL" id="JARWBG010000065">
    <property type="protein sequence ID" value="MDH2393378.1"/>
    <property type="molecule type" value="Genomic_DNA"/>
</dbReference>
<dbReference type="RefSeq" id="WP_279932628.1">
    <property type="nucleotide sequence ID" value="NZ_JARWBG010000065.1"/>
</dbReference>
<feature type="region of interest" description="Disordered" evidence="1">
    <location>
        <begin position="132"/>
        <end position="151"/>
    </location>
</feature>
<evidence type="ECO:0000256" key="1">
    <source>
        <dbReference type="SAM" id="MobiDB-lite"/>
    </source>
</evidence>
<keyword evidence="3" id="KW-1185">Reference proteome</keyword>
<dbReference type="Proteomes" id="UP001223144">
    <property type="component" value="Unassembled WGS sequence"/>
</dbReference>
<gene>
    <name evidence="2" type="ORF">QCN29_32365</name>
</gene>
<feature type="compositionally biased region" description="Pro residues" evidence="1">
    <location>
        <begin position="141"/>
        <end position="151"/>
    </location>
</feature>